<dbReference type="GO" id="GO:0016779">
    <property type="term" value="F:nucleotidyltransferase activity"/>
    <property type="evidence" value="ECO:0007669"/>
    <property type="project" value="InterPro"/>
</dbReference>
<dbReference type="AlphaFoldDB" id="A0A6S4Q716"/>
<reference evidence="2" key="1">
    <citation type="submission" date="2011-01" db="EMBL/GenBank/DDBJ databases">
        <title>Evolutionary Significance of Chromosomal Super-Integrons in Vibrio vulnificus Strains.</title>
        <authorList>
            <person name="Shu H.Y."/>
            <person name="Wu K.M."/>
            <person name="Liu T.T."/>
            <person name="Liu Y.M."/>
            <person name="Liao T.L."/>
            <person name="Hor L.I."/>
            <person name="Tsai S.F."/>
            <person name="Chen C.Y."/>
        </authorList>
    </citation>
    <scope>NUCLEOTIDE SEQUENCE</scope>
    <source>
        <strain evidence="2">CECT4999</strain>
    </source>
</reference>
<sequence>MHIYAFGSICRGDIDIGSDVDMLIIANGQLDHINPSDYSIYSYDRIKELWEQGNPFAWHLHLESKLVFSQDSSNFLSELGCPSAYSDGESDCVKFYEIFKSACYSINESALSREFDLSTVFLAMRNFASCYSLAYLERPDFSRRSSINLGALSVPIDREVFDVLESARILCTRGVGSSLTEPQVFAAIESLPQVEYWMQSLIRRVDKV</sequence>
<dbReference type="InterPro" id="IPR043519">
    <property type="entry name" value="NT_sf"/>
</dbReference>
<feature type="domain" description="Polymerase nucleotidyl transferase" evidence="1">
    <location>
        <begin position="3"/>
        <end position="75"/>
    </location>
</feature>
<dbReference type="EMBL" id="AB609751">
    <property type="protein sequence ID" value="BBE38654.1"/>
    <property type="molecule type" value="Genomic_DNA"/>
</dbReference>
<accession>A0A6S4Q716</accession>
<organism evidence="2">
    <name type="scientific">Vibrio vulnificus</name>
    <dbReference type="NCBI Taxonomy" id="672"/>
    <lineage>
        <taxon>Bacteria</taxon>
        <taxon>Pseudomonadati</taxon>
        <taxon>Pseudomonadota</taxon>
        <taxon>Gammaproteobacteria</taxon>
        <taxon>Vibrionales</taxon>
        <taxon>Vibrionaceae</taxon>
        <taxon>Vibrio</taxon>
    </lineage>
</organism>
<dbReference type="InterPro" id="IPR002934">
    <property type="entry name" value="Polymerase_NTP_transf_dom"/>
</dbReference>
<name>A0A6S4Q716_VIBVL</name>
<protein>
    <recommendedName>
        <fullName evidence="1">Polymerase nucleotidyl transferase domain-containing protein</fullName>
    </recommendedName>
</protein>
<dbReference type="RefSeq" id="WP_088733245.1">
    <property type="nucleotide sequence ID" value="NZ_CP014636.1"/>
</dbReference>
<evidence type="ECO:0000313" key="2">
    <source>
        <dbReference type="EMBL" id="BBE38654.1"/>
    </source>
</evidence>
<dbReference type="Pfam" id="PF01909">
    <property type="entry name" value="NTP_transf_2"/>
    <property type="match status" value="1"/>
</dbReference>
<evidence type="ECO:0000259" key="1">
    <source>
        <dbReference type="Pfam" id="PF01909"/>
    </source>
</evidence>
<dbReference type="Gene3D" id="3.30.460.10">
    <property type="entry name" value="Beta Polymerase, domain 2"/>
    <property type="match status" value="1"/>
</dbReference>
<proteinExistence type="predicted"/>
<dbReference type="SUPFAM" id="SSF81301">
    <property type="entry name" value="Nucleotidyltransferase"/>
    <property type="match status" value="1"/>
</dbReference>